<dbReference type="Gene3D" id="1.10.10.790">
    <property type="entry name" value="Surp module"/>
    <property type="match status" value="1"/>
</dbReference>
<dbReference type="Gramene" id="Ma01_t08100.1">
    <property type="protein sequence ID" value="Ma01_p08100.1"/>
    <property type="gene ID" value="Ma01_g08100"/>
</dbReference>
<feature type="compositionally biased region" description="Polar residues" evidence="2">
    <location>
        <begin position="426"/>
        <end position="435"/>
    </location>
</feature>
<sequence length="678" mass="74755">MDRQPPEYATAMAFAQQQQQQANMPSQQQFGFHPQTQQFPHQVHGPAFLPHPSLQQFPPYHRPFPLPQQLYPHLPLNLQQQQQQQPPPSFAPHNPPPHLMPPPAYSHPYESAPPPAAPPSDPELQKRIDKLVEYAVKNGPEFEAMIRDKQHDNPAYSFLFGGEGHNYYRYKLWLSKRQSGAPFNHSFTPSSLPMMPNSVLNSSALNLPPLGTAVGPTGSLLGASQLHQPSYPPFYDQHQPVHSQTFIGQPRADYEPSTKSFKGLSGPLPSDVAAELNSVLANLSGTKESIKGAKMWFMQRSPFAPALAEALRDGVFSLDDSERQIHIIFLVNDILFESLQRRINPQELDNEALAFRPVLGSMLARIYNNPHNKDANQPRLEKILHFWASKEVYDQETIMSLEREMTGGLPFRSAAQKELIAGSDPSSFTGVTAHQWPDKQSSDLGSLGQQDTNKHFPPTSALPFAPAVSQQLAMNQLPSGVYPPAAQTSLSGTLLIQTPIAQLQPNAAPSTTDQAPPPYPLFPPGLIPGMVRKMQIGSGVPYSPLSPLDIPTVIPPSTVPPSETLDRVSKFFKEIGEVNPSEGPMRQSESKDEYQEYERESPVRKGGACIPPPTNLQLDPETGAYADGSVDRSSSGRLGLGATANPNEVSQYDDVYTSYRKQRSTNYHSSMSAKAGTR</sequence>
<dbReference type="GO" id="GO:0003723">
    <property type="term" value="F:RNA binding"/>
    <property type="evidence" value="ECO:0007669"/>
    <property type="project" value="InterPro"/>
</dbReference>
<evidence type="ECO:0000259" key="3">
    <source>
        <dbReference type="PROSITE" id="PS50128"/>
    </source>
</evidence>
<feature type="compositionally biased region" description="Low complexity" evidence="2">
    <location>
        <begin position="9"/>
        <end position="42"/>
    </location>
</feature>
<dbReference type="Gene3D" id="1.25.40.90">
    <property type="match status" value="1"/>
</dbReference>
<dbReference type="GO" id="GO:0006397">
    <property type="term" value="P:mRNA processing"/>
    <property type="evidence" value="ECO:0007669"/>
    <property type="project" value="UniProtKB-KW"/>
</dbReference>
<dbReference type="Pfam" id="PF01805">
    <property type="entry name" value="Surp"/>
    <property type="match status" value="1"/>
</dbReference>
<keyword evidence="1" id="KW-0507">mRNA processing</keyword>
<dbReference type="PROSITE" id="PS51391">
    <property type="entry name" value="CID"/>
    <property type="match status" value="1"/>
</dbReference>
<dbReference type="SMART" id="SM00582">
    <property type="entry name" value="RPR"/>
    <property type="match status" value="1"/>
</dbReference>
<dbReference type="GO" id="GO:0006874">
    <property type="term" value="P:intracellular calcium ion homeostasis"/>
    <property type="evidence" value="ECO:0000318"/>
    <property type="project" value="GO_Central"/>
</dbReference>
<dbReference type="Pfam" id="PF04818">
    <property type="entry name" value="CID"/>
    <property type="match status" value="1"/>
</dbReference>
<dbReference type="InterPro" id="IPR056922">
    <property type="entry name" value="SWAP1_C"/>
</dbReference>
<feature type="compositionally biased region" description="Low complexity" evidence="2">
    <location>
        <begin position="67"/>
        <end position="84"/>
    </location>
</feature>
<dbReference type="Proteomes" id="UP000012960">
    <property type="component" value="Unplaced"/>
</dbReference>
<feature type="compositionally biased region" description="Basic and acidic residues" evidence="2">
    <location>
        <begin position="588"/>
        <end position="603"/>
    </location>
</feature>
<evidence type="ECO:0000256" key="2">
    <source>
        <dbReference type="SAM" id="MobiDB-lite"/>
    </source>
</evidence>
<dbReference type="GO" id="GO:0048471">
    <property type="term" value="C:perinuclear region of cytoplasm"/>
    <property type="evidence" value="ECO:0000318"/>
    <property type="project" value="GO_Central"/>
</dbReference>
<evidence type="ECO:0000313" key="6">
    <source>
        <dbReference type="EnsemblPlants" id="Ma01_p08100.1"/>
    </source>
</evidence>
<dbReference type="PANTHER" id="PTHR12323">
    <property type="entry name" value="SR-RELATED CTD ASSOCIATED FACTOR 6"/>
    <property type="match status" value="1"/>
</dbReference>
<accession>A0A804HRL2</accession>
<dbReference type="InParanoid" id="A0A804HRL2"/>
<dbReference type="OrthoDB" id="21470at2759"/>
<evidence type="ECO:0000313" key="5">
    <source>
        <dbReference type="EMBL" id="CAG1858895.1"/>
    </source>
</evidence>
<dbReference type="AlphaFoldDB" id="A0A804HRL2"/>
<evidence type="ECO:0000256" key="1">
    <source>
        <dbReference type="ARBA" id="ARBA00022664"/>
    </source>
</evidence>
<dbReference type="EnsemblPlants" id="Ma01_t08100.1">
    <property type="protein sequence ID" value="Ma01_p08100.1"/>
    <property type="gene ID" value="Ma01_g08100"/>
</dbReference>
<organism evidence="6 7">
    <name type="scientific">Musa acuminata subsp. malaccensis</name>
    <name type="common">Wild banana</name>
    <name type="synonym">Musa malaccensis</name>
    <dbReference type="NCBI Taxonomy" id="214687"/>
    <lineage>
        <taxon>Eukaryota</taxon>
        <taxon>Viridiplantae</taxon>
        <taxon>Streptophyta</taxon>
        <taxon>Embryophyta</taxon>
        <taxon>Tracheophyta</taxon>
        <taxon>Spermatophyta</taxon>
        <taxon>Magnoliopsida</taxon>
        <taxon>Liliopsida</taxon>
        <taxon>Zingiberales</taxon>
        <taxon>Musaceae</taxon>
        <taxon>Musa</taxon>
    </lineage>
</organism>
<feature type="compositionally biased region" description="Pro residues" evidence="2">
    <location>
        <begin position="85"/>
        <end position="121"/>
    </location>
</feature>
<dbReference type="InterPro" id="IPR008942">
    <property type="entry name" value="ENTH_VHS"/>
</dbReference>
<dbReference type="Pfam" id="PF25123">
    <property type="entry name" value="SWAP1_C"/>
    <property type="match status" value="1"/>
</dbReference>
<evidence type="ECO:0000259" key="4">
    <source>
        <dbReference type="PROSITE" id="PS51391"/>
    </source>
</evidence>
<gene>
    <name evidence="5" type="ORF">GSMUA_291900.1</name>
</gene>
<dbReference type="GO" id="GO:0005634">
    <property type="term" value="C:nucleus"/>
    <property type="evidence" value="ECO:0007669"/>
    <property type="project" value="UniProtKB-ARBA"/>
</dbReference>
<feature type="region of interest" description="Disordered" evidence="2">
    <location>
        <begin position="576"/>
        <end position="650"/>
    </location>
</feature>
<reference evidence="5" key="1">
    <citation type="submission" date="2021-03" db="EMBL/GenBank/DDBJ databases">
        <authorList>
            <consortium name="Genoscope - CEA"/>
            <person name="William W."/>
        </authorList>
    </citation>
    <scope>NUCLEOTIDE SEQUENCE</scope>
    <source>
        <strain evidence="5">Doubled-haploid Pahang</strain>
    </source>
</reference>
<dbReference type="Gramene" id="Ma01_t08100.4">
    <property type="protein sequence ID" value="Ma01_p08100.4"/>
    <property type="gene ID" value="Ma01_g08100"/>
</dbReference>
<feature type="domain" description="SURP motif" evidence="3">
    <location>
        <begin position="127"/>
        <end position="171"/>
    </location>
</feature>
<dbReference type="InterPro" id="IPR006569">
    <property type="entry name" value="CID_dom"/>
</dbReference>
<feature type="region of interest" description="Disordered" evidence="2">
    <location>
        <begin position="1"/>
        <end position="123"/>
    </location>
</feature>
<dbReference type="EnsemblPlants" id="Ma01_t08100.4">
    <property type="protein sequence ID" value="Ma01_p08100.4"/>
    <property type="gene ID" value="Ma01_g08100"/>
</dbReference>
<dbReference type="EnsemblPlants" id="Ma01_t08100.3">
    <property type="protein sequence ID" value="Ma01_p08100.3"/>
    <property type="gene ID" value="Ma01_g08100"/>
</dbReference>
<feature type="domain" description="CID" evidence="4">
    <location>
        <begin position="268"/>
        <end position="409"/>
    </location>
</feature>
<evidence type="ECO:0000313" key="7">
    <source>
        <dbReference type="Proteomes" id="UP000012960"/>
    </source>
</evidence>
<keyword evidence="7" id="KW-1185">Reference proteome</keyword>
<proteinExistence type="predicted"/>
<name>A0A804HRL2_MUSAM</name>
<dbReference type="SUPFAM" id="SSF109905">
    <property type="entry name" value="Surp module (SWAP domain)"/>
    <property type="match status" value="1"/>
</dbReference>
<dbReference type="OMA" id="KNMQTAF"/>
<feature type="region of interest" description="Disordered" evidence="2">
    <location>
        <begin position="426"/>
        <end position="450"/>
    </location>
</feature>
<dbReference type="PROSITE" id="PS50128">
    <property type="entry name" value="SURP"/>
    <property type="match status" value="1"/>
</dbReference>
<protein>
    <submittedName>
        <fullName evidence="5">(wild Malaysian banana) hypothetical protein</fullName>
    </submittedName>
</protein>
<dbReference type="InterPro" id="IPR000061">
    <property type="entry name" value="Surp"/>
</dbReference>
<dbReference type="PANTHER" id="PTHR12323:SF0">
    <property type="entry name" value="CALCIUM HOMEOSTASIS ENDOPLASMIC RETICULUM PROTEIN"/>
    <property type="match status" value="1"/>
</dbReference>
<dbReference type="InterPro" id="IPR035967">
    <property type="entry name" value="SWAP/Surp_sf"/>
</dbReference>
<dbReference type="Gramene" id="Ma01_t08100.3">
    <property type="protein sequence ID" value="Ma01_p08100.3"/>
    <property type="gene ID" value="Ma01_g08100"/>
</dbReference>
<reference evidence="6" key="2">
    <citation type="submission" date="2021-05" db="UniProtKB">
        <authorList>
            <consortium name="EnsemblPlants"/>
        </authorList>
    </citation>
    <scope>IDENTIFICATION</scope>
    <source>
        <strain evidence="6">subsp. malaccensis</strain>
    </source>
</reference>
<dbReference type="SMART" id="SM00648">
    <property type="entry name" value="SWAP"/>
    <property type="match status" value="1"/>
</dbReference>
<dbReference type="EMBL" id="HG996466">
    <property type="protein sequence ID" value="CAG1858895.1"/>
    <property type="molecule type" value="Genomic_DNA"/>
</dbReference>
<dbReference type="FunCoup" id="A0A804HRL2">
    <property type="interactions" value="1257"/>
</dbReference>